<dbReference type="Proteomes" id="UP001201549">
    <property type="component" value="Unassembled WGS sequence"/>
</dbReference>
<evidence type="ECO:0000313" key="2">
    <source>
        <dbReference type="Proteomes" id="UP001201549"/>
    </source>
</evidence>
<organism evidence="1 2">
    <name type="scientific">Shewanella electrica</name>
    <dbReference type="NCBI Taxonomy" id="515560"/>
    <lineage>
        <taxon>Bacteria</taxon>
        <taxon>Pseudomonadati</taxon>
        <taxon>Pseudomonadota</taxon>
        <taxon>Gammaproteobacteria</taxon>
        <taxon>Alteromonadales</taxon>
        <taxon>Shewanellaceae</taxon>
        <taxon>Shewanella</taxon>
    </lineage>
</organism>
<feature type="non-terminal residue" evidence="1">
    <location>
        <position position="1"/>
    </location>
</feature>
<accession>A0ABT2FTB0</accession>
<sequence length="69" mass="7700">IQESHRLQSKSPAESLHQHIINQYKKVTYEQRIENPRVPGSIPGSESISTPTFAVVMLMTISLPIVQAS</sequence>
<protein>
    <submittedName>
        <fullName evidence="1">Uncharacterized protein</fullName>
    </submittedName>
</protein>
<proteinExistence type="predicted"/>
<comment type="caution">
    <text evidence="1">The sequence shown here is derived from an EMBL/GenBank/DDBJ whole genome shotgun (WGS) entry which is preliminary data.</text>
</comment>
<dbReference type="EMBL" id="JAKOGG010000361">
    <property type="protein sequence ID" value="MCS4558885.1"/>
    <property type="molecule type" value="Genomic_DNA"/>
</dbReference>
<name>A0ABT2FTB0_9GAMM</name>
<gene>
    <name evidence="1" type="ORF">L9G74_20925</name>
</gene>
<keyword evidence="2" id="KW-1185">Reference proteome</keyword>
<reference evidence="2" key="1">
    <citation type="submission" date="2023-07" db="EMBL/GenBank/DDBJ databases">
        <title>Shewanella mangrovi sp. nov., an acetaldehyde- degrading bacterium isolated from mangrove sediment.</title>
        <authorList>
            <person name="Liu Y."/>
        </authorList>
    </citation>
    <scope>NUCLEOTIDE SEQUENCE [LARGE SCALE GENOMIC DNA]</scope>
    <source>
        <strain evidence="2">C32</strain>
    </source>
</reference>
<evidence type="ECO:0000313" key="1">
    <source>
        <dbReference type="EMBL" id="MCS4558885.1"/>
    </source>
</evidence>
<dbReference type="RefSeq" id="WP_238898677.1">
    <property type="nucleotide sequence ID" value="NZ_JAKOGG010000361.1"/>
</dbReference>